<keyword evidence="4" id="KW-0564">Palmitate</keyword>
<dbReference type="EMBL" id="JARVII010000014">
    <property type="protein sequence ID" value="MDG9699617.1"/>
    <property type="molecule type" value="Genomic_DNA"/>
</dbReference>
<dbReference type="Proteomes" id="UP001237156">
    <property type="component" value="Unassembled WGS sequence"/>
</dbReference>
<evidence type="ECO:0000256" key="2">
    <source>
        <dbReference type="ARBA" id="ARBA00022729"/>
    </source>
</evidence>
<evidence type="ECO:0000256" key="5">
    <source>
        <dbReference type="ARBA" id="ARBA00023288"/>
    </source>
</evidence>
<keyword evidence="3" id="KW-0472">Membrane</keyword>
<proteinExistence type="inferred from homology"/>
<dbReference type="PANTHER" id="PTHR30429:SF1">
    <property type="entry name" value="D-METHIONINE-BINDING LIPOPROTEIN METQ-RELATED"/>
    <property type="match status" value="1"/>
</dbReference>
<gene>
    <name evidence="8" type="ORF">QB898_07825</name>
</gene>
<evidence type="ECO:0000313" key="8">
    <source>
        <dbReference type="EMBL" id="MDG9699617.1"/>
    </source>
</evidence>
<evidence type="ECO:0000256" key="7">
    <source>
        <dbReference type="SAM" id="SignalP"/>
    </source>
</evidence>
<evidence type="ECO:0000313" key="9">
    <source>
        <dbReference type="Proteomes" id="UP001237156"/>
    </source>
</evidence>
<reference evidence="8 9" key="1">
    <citation type="submission" date="2023-04" db="EMBL/GenBank/DDBJ databases">
        <title>Ottowia paracancer sp. nov., isolated from human stomach.</title>
        <authorList>
            <person name="Song Y."/>
        </authorList>
    </citation>
    <scope>NUCLEOTIDE SEQUENCE [LARGE SCALE GENOMIC DNA]</scope>
    <source>
        <strain evidence="8 9">10c7w1</strain>
    </source>
</reference>
<protein>
    <recommendedName>
        <fullName evidence="6">Lipoprotein</fullName>
    </recommendedName>
</protein>
<comment type="caution">
    <text evidence="8">The sequence shown here is derived from an EMBL/GenBank/DDBJ whole genome shotgun (WGS) entry which is preliminary data.</text>
</comment>
<dbReference type="Pfam" id="PF03180">
    <property type="entry name" value="Lipoprotein_9"/>
    <property type="match status" value="1"/>
</dbReference>
<name>A0AAW6RLD6_9BURK</name>
<sequence>MKTRTFLRTLLAAASTAALLAHAPLALAGGQTTLKVGVTAGPHAEIMEQVKKQAAAQGLDIQVVEFSDYVQPNAALASGDLQANSYQHQPYLDQQVADRGYKIVSVAKTVAFPMGVYSKKHASLKDLPEGARIGIPNDPSNGGRTLLLLEGQGLIKLKPGAGLRASPLDVVENPKKFKFVELDAAQLARSLADLDAASVPTNYALPAGLDPKKQALALEKADTPYTGVLAVREQDKNQPWVQALIKSYQSAPVRDFINEHFKGALLPAF</sequence>
<dbReference type="SUPFAM" id="SSF53850">
    <property type="entry name" value="Periplasmic binding protein-like II"/>
    <property type="match status" value="1"/>
</dbReference>
<keyword evidence="5 6" id="KW-0449">Lipoprotein</keyword>
<dbReference type="PANTHER" id="PTHR30429">
    <property type="entry name" value="D-METHIONINE-BINDING LIPOPROTEIN METQ"/>
    <property type="match status" value="1"/>
</dbReference>
<dbReference type="NCBIfam" id="TIGR00363">
    <property type="entry name" value="MetQ/NlpA family lipoprotein"/>
    <property type="match status" value="1"/>
</dbReference>
<dbReference type="CDD" id="cd13598">
    <property type="entry name" value="PBP2_lipoprotein_IlpA_like"/>
    <property type="match status" value="1"/>
</dbReference>
<dbReference type="RefSeq" id="WP_050716194.1">
    <property type="nucleotide sequence ID" value="NZ_JARVII010000014.1"/>
</dbReference>
<dbReference type="InterPro" id="IPR004872">
    <property type="entry name" value="Lipoprotein_NlpA"/>
</dbReference>
<keyword evidence="2 7" id="KW-0732">Signal</keyword>
<evidence type="ECO:0000256" key="6">
    <source>
        <dbReference type="PIRNR" id="PIRNR002854"/>
    </source>
</evidence>
<dbReference type="AlphaFoldDB" id="A0AAW6RLD6"/>
<dbReference type="PIRSF" id="PIRSF002854">
    <property type="entry name" value="MetQ"/>
    <property type="match status" value="1"/>
</dbReference>
<feature type="signal peptide" evidence="7">
    <location>
        <begin position="1"/>
        <end position="28"/>
    </location>
</feature>
<comment type="subcellular location">
    <subcellularLocation>
        <location evidence="1">Membrane</location>
        <topology evidence="1">Lipid-anchor</topology>
    </subcellularLocation>
</comment>
<evidence type="ECO:0000256" key="1">
    <source>
        <dbReference type="ARBA" id="ARBA00004635"/>
    </source>
</evidence>
<evidence type="ECO:0000256" key="3">
    <source>
        <dbReference type="ARBA" id="ARBA00023136"/>
    </source>
</evidence>
<comment type="similarity">
    <text evidence="6">Belongs to the nlpA lipoprotein family.</text>
</comment>
<organism evidence="8 9">
    <name type="scientific">Ottowia cancrivicina</name>
    <dbReference type="NCBI Taxonomy" id="3040346"/>
    <lineage>
        <taxon>Bacteria</taxon>
        <taxon>Pseudomonadati</taxon>
        <taxon>Pseudomonadota</taxon>
        <taxon>Betaproteobacteria</taxon>
        <taxon>Burkholderiales</taxon>
        <taxon>Comamonadaceae</taxon>
        <taxon>Ottowia</taxon>
    </lineage>
</organism>
<accession>A0AAW6RLD6</accession>
<dbReference type="Gene3D" id="3.40.190.10">
    <property type="entry name" value="Periplasmic binding protein-like II"/>
    <property type="match status" value="2"/>
</dbReference>
<feature type="chain" id="PRO_5043700748" description="Lipoprotein" evidence="7">
    <location>
        <begin position="29"/>
        <end position="269"/>
    </location>
</feature>
<keyword evidence="9" id="KW-1185">Reference proteome</keyword>
<dbReference type="GO" id="GO:0016020">
    <property type="term" value="C:membrane"/>
    <property type="evidence" value="ECO:0007669"/>
    <property type="project" value="UniProtKB-SubCell"/>
</dbReference>
<evidence type="ECO:0000256" key="4">
    <source>
        <dbReference type="ARBA" id="ARBA00023139"/>
    </source>
</evidence>